<dbReference type="Proteomes" id="UP000002630">
    <property type="component" value="Linkage Group LG08"/>
</dbReference>
<dbReference type="EMBL" id="FN648411">
    <property type="protein sequence ID" value="CBJ31066.1"/>
    <property type="molecule type" value="Genomic_DNA"/>
</dbReference>
<dbReference type="EMBL" id="FN649733">
    <property type="protein sequence ID" value="CBJ31066.1"/>
    <property type="molecule type" value="Genomic_DNA"/>
</dbReference>
<dbReference type="InParanoid" id="D7FSC5"/>
<name>D7FSC5_ECTSI</name>
<sequence>MNQPIGDCGGRTRVQDKMDVLYDCTAVMQSAMFVRVAPPYFEVLSVSDVWRIYPCCVRTYGVIDVLYLFQQKKSVVHQAESCRGRLGCVLY</sequence>
<accession>D7FSC5</accession>
<evidence type="ECO:0000313" key="2">
    <source>
        <dbReference type="Proteomes" id="UP000002630"/>
    </source>
</evidence>
<keyword evidence="2" id="KW-1185">Reference proteome</keyword>
<evidence type="ECO:0000313" key="1">
    <source>
        <dbReference type="EMBL" id="CBJ31066.1"/>
    </source>
</evidence>
<protein>
    <submittedName>
        <fullName evidence="1">Uncharacterized protein</fullName>
    </submittedName>
</protein>
<organism evidence="1 2">
    <name type="scientific">Ectocarpus siliculosus</name>
    <name type="common">Brown alga</name>
    <name type="synonym">Conferva siliculosa</name>
    <dbReference type="NCBI Taxonomy" id="2880"/>
    <lineage>
        <taxon>Eukaryota</taxon>
        <taxon>Sar</taxon>
        <taxon>Stramenopiles</taxon>
        <taxon>Ochrophyta</taxon>
        <taxon>PX clade</taxon>
        <taxon>Phaeophyceae</taxon>
        <taxon>Ectocarpales</taxon>
        <taxon>Ectocarpaceae</taxon>
        <taxon>Ectocarpus</taxon>
    </lineage>
</organism>
<reference evidence="1 2" key="1">
    <citation type="journal article" date="2010" name="Nature">
        <title>The Ectocarpus genome and the independent evolution of multicellularity in brown algae.</title>
        <authorList>
            <person name="Cock J.M."/>
            <person name="Sterck L."/>
            <person name="Rouze P."/>
            <person name="Scornet D."/>
            <person name="Allen A.E."/>
            <person name="Amoutzias G."/>
            <person name="Anthouard V."/>
            <person name="Artiguenave F."/>
            <person name="Aury J.M."/>
            <person name="Badger J.H."/>
            <person name="Beszteri B."/>
            <person name="Billiau K."/>
            <person name="Bonnet E."/>
            <person name="Bothwell J.H."/>
            <person name="Bowler C."/>
            <person name="Boyen C."/>
            <person name="Brownlee C."/>
            <person name="Carrano C.J."/>
            <person name="Charrier B."/>
            <person name="Cho G.Y."/>
            <person name="Coelho S.M."/>
            <person name="Collen J."/>
            <person name="Corre E."/>
            <person name="Da Silva C."/>
            <person name="Delage L."/>
            <person name="Delaroque N."/>
            <person name="Dittami S.M."/>
            <person name="Doulbeau S."/>
            <person name="Elias M."/>
            <person name="Farnham G."/>
            <person name="Gachon C.M."/>
            <person name="Gschloessl B."/>
            <person name="Heesch S."/>
            <person name="Jabbari K."/>
            <person name="Jubin C."/>
            <person name="Kawai H."/>
            <person name="Kimura K."/>
            <person name="Kloareg B."/>
            <person name="Kupper F.C."/>
            <person name="Lang D."/>
            <person name="Le Bail A."/>
            <person name="Leblanc C."/>
            <person name="Lerouge P."/>
            <person name="Lohr M."/>
            <person name="Lopez P.J."/>
            <person name="Martens C."/>
            <person name="Maumus F."/>
            <person name="Michel G."/>
            <person name="Miranda-Saavedra D."/>
            <person name="Morales J."/>
            <person name="Moreau H."/>
            <person name="Motomura T."/>
            <person name="Nagasato C."/>
            <person name="Napoli C.A."/>
            <person name="Nelson D.R."/>
            <person name="Nyvall-Collen P."/>
            <person name="Peters A.F."/>
            <person name="Pommier C."/>
            <person name="Potin P."/>
            <person name="Poulain J."/>
            <person name="Quesneville H."/>
            <person name="Read B."/>
            <person name="Rensing S.A."/>
            <person name="Ritter A."/>
            <person name="Rousvoal S."/>
            <person name="Samanta M."/>
            <person name="Samson G."/>
            <person name="Schroeder D.C."/>
            <person name="Segurens B."/>
            <person name="Strittmatter M."/>
            <person name="Tonon T."/>
            <person name="Tregear J.W."/>
            <person name="Valentin K."/>
            <person name="von Dassow P."/>
            <person name="Yamagishi T."/>
            <person name="Van de Peer Y."/>
            <person name="Wincker P."/>
        </authorList>
    </citation>
    <scope>NUCLEOTIDE SEQUENCE [LARGE SCALE GENOMIC DNA]</scope>
    <source>
        <strain evidence="2">Ec32 / CCAP1310/4</strain>
    </source>
</reference>
<dbReference type="AlphaFoldDB" id="D7FSC5"/>
<gene>
    <name evidence="1" type="ORF">Esi_0231_0021</name>
</gene>
<proteinExistence type="predicted"/>